<evidence type="ECO:0000256" key="2">
    <source>
        <dbReference type="ARBA" id="ARBA00022485"/>
    </source>
</evidence>
<dbReference type="PROSITE" id="PS51839">
    <property type="entry name" value="4FE4S_HC3"/>
    <property type="match status" value="1"/>
</dbReference>
<dbReference type="InterPro" id="IPR036010">
    <property type="entry name" value="2Fe-2S_ferredoxin-like_sf"/>
</dbReference>
<dbReference type="InterPro" id="IPR017896">
    <property type="entry name" value="4Fe4S_Fe-S-bd"/>
</dbReference>
<dbReference type="EMBL" id="JAMZFV010000007">
    <property type="protein sequence ID" value="MCP1109900.1"/>
    <property type="molecule type" value="Genomic_DNA"/>
</dbReference>
<comment type="caution">
    <text evidence="9">The sequence shown here is derived from an EMBL/GenBank/DDBJ whole genome shotgun (WGS) entry which is preliminary data.</text>
</comment>
<dbReference type="SMART" id="SM00929">
    <property type="entry name" value="NADH-G_4Fe-4S_3"/>
    <property type="match status" value="1"/>
</dbReference>
<gene>
    <name evidence="9" type="ORF">NK118_06520</name>
</gene>
<dbReference type="RefSeq" id="WP_262068781.1">
    <property type="nucleotide sequence ID" value="NZ_JAMXOC010000007.1"/>
</dbReference>
<feature type="domain" description="4Fe-4S His(Cys)3-ligated-type" evidence="8">
    <location>
        <begin position="78"/>
        <end position="117"/>
    </location>
</feature>
<keyword evidence="2" id="KW-0004">4Fe-4S</keyword>
<dbReference type="InterPro" id="IPR001041">
    <property type="entry name" value="2Fe-2S_ferredoxin-type"/>
</dbReference>
<dbReference type="Gene3D" id="3.10.20.740">
    <property type="match status" value="1"/>
</dbReference>
<dbReference type="PROSITE" id="PS00641">
    <property type="entry name" value="COMPLEX1_75K_1"/>
    <property type="match status" value="1"/>
</dbReference>
<dbReference type="Pfam" id="PF13510">
    <property type="entry name" value="Fer2_4"/>
    <property type="match status" value="1"/>
</dbReference>
<dbReference type="Pfam" id="PF10588">
    <property type="entry name" value="NADH-G_4Fe-4S_3"/>
    <property type="match status" value="1"/>
</dbReference>
<dbReference type="SUPFAM" id="SSF54292">
    <property type="entry name" value="2Fe-2S ferredoxin-like"/>
    <property type="match status" value="1"/>
</dbReference>
<sequence>MVNLTIDGKQIAVAEGTTIMEAAAMLDITIPKLCYLKEINEIGACRVCVIEVEGMDRVVTSCNHLVEDGMVVMTNSPKVRDVRKTNVQLILSEHNSNCPTCIRNGNCSLQDLADHMGLLSVPYKTSYEEGFTDTEFPIIRDSSKCIKCMRCVSFCDKVQGLEVWDVINTGYRTTVGVKDNKEMAEANCSMCGQCVTHCPVGALTVRRDIKDVYDALHNPDIITVVQVAPAVRAGFADALGVDGEELTQGQMVTGLKQLGFDYVFDTNFTADLTIMEEGSELIHKLTHRDEYAWPMFTSCCPGWVRFMKSEYPEMVDQLSTAKSPQQMFGAVAKTYFAEKIGVDPSRLHVISVMPCSAKKYECSVDEVNVVSGVRDVDTVLITREMLQIMKMDNIDLANLEESEFDSPLGEGTGAAVIFGASGGVMEAALRSAYFLLKGENIDPDAFKEVRGFTERRELEANVDGTVVRCAAVSSLGEARELIEDIKAGKVTYDFVEVMACPGGCAGGGGQPINDGEERGALRGSRLYQLDRDNKVRYSHENSEVQILYKEYLEKPLSEKSHHLLHTHQKDWVY</sequence>
<evidence type="ECO:0000313" key="10">
    <source>
        <dbReference type="Proteomes" id="UP001523565"/>
    </source>
</evidence>
<dbReference type="InterPro" id="IPR004108">
    <property type="entry name" value="Fe_hydrogenase_lsu_C"/>
</dbReference>
<feature type="domain" description="2Fe-2S ferredoxin-type" evidence="6">
    <location>
        <begin position="1"/>
        <end position="78"/>
    </location>
</feature>
<accession>A0ABT1EGR9</accession>
<organism evidence="9 10">
    <name type="scientific">Ohessyouella blattaphilus</name>
    <dbReference type="NCBI Taxonomy" id="2949333"/>
    <lineage>
        <taxon>Bacteria</taxon>
        <taxon>Bacillati</taxon>
        <taxon>Bacillota</taxon>
        <taxon>Clostridia</taxon>
        <taxon>Lachnospirales</taxon>
        <taxon>Lachnospiraceae</taxon>
        <taxon>Ohessyouella</taxon>
    </lineage>
</organism>
<dbReference type="NCBIfam" id="TIGR02512">
    <property type="entry name" value="FeFe_hydrog_A"/>
    <property type="match status" value="1"/>
</dbReference>
<dbReference type="PANTHER" id="PTHR11615">
    <property type="entry name" value="NITRATE, FORMATE, IRON DEHYDROGENASE"/>
    <property type="match status" value="1"/>
</dbReference>
<keyword evidence="3" id="KW-0479">Metal-binding</keyword>
<dbReference type="CDD" id="cd00207">
    <property type="entry name" value="fer2"/>
    <property type="match status" value="1"/>
</dbReference>
<dbReference type="Gene3D" id="3.30.70.20">
    <property type="match status" value="1"/>
</dbReference>
<dbReference type="Pfam" id="PF02906">
    <property type="entry name" value="Fe_hyd_lg_C"/>
    <property type="match status" value="1"/>
</dbReference>
<dbReference type="InterPro" id="IPR017900">
    <property type="entry name" value="4Fe4S_Fe_S_CS"/>
</dbReference>
<dbReference type="InterPro" id="IPR054351">
    <property type="entry name" value="NADH_UbQ_OxRdtase_ferredoxin"/>
</dbReference>
<protein>
    <submittedName>
        <fullName evidence="9">[FeFe] hydrogenase, group A</fullName>
    </submittedName>
</protein>
<evidence type="ECO:0000259" key="7">
    <source>
        <dbReference type="PROSITE" id="PS51379"/>
    </source>
</evidence>
<keyword evidence="10" id="KW-1185">Reference proteome</keyword>
<evidence type="ECO:0000256" key="1">
    <source>
        <dbReference type="ARBA" id="ARBA00001966"/>
    </source>
</evidence>
<feature type="domain" description="4Fe-4S ferredoxin-type" evidence="7">
    <location>
        <begin position="136"/>
        <end position="166"/>
    </location>
</feature>
<dbReference type="Gene3D" id="4.10.260.20">
    <property type="entry name" value="Iron hydrogenase, small subunit"/>
    <property type="match status" value="1"/>
</dbReference>
<proteinExistence type="predicted"/>
<dbReference type="SMART" id="SM00902">
    <property type="entry name" value="Fe_hyd_SSU"/>
    <property type="match status" value="1"/>
</dbReference>
<reference evidence="9 10" key="1">
    <citation type="journal article" date="2022" name="Genome Biol. Evol.">
        <title>Host diet, physiology and behaviors set the stage for Lachnospiraceae cladogenesis.</title>
        <authorList>
            <person name="Vera-Ponce De Leon A."/>
            <person name="Schneider M."/>
            <person name="Jahnes B.C."/>
            <person name="Sadowski V."/>
            <person name="Camuy-Velez L.A."/>
            <person name="Duan J."/>
            <person name="Sabree Z.L."/>
        </authorList>
    </citation>
    <scope>NUCLEOTIDE SEQUENCE [LARGE SCALE GENOMIC DNA]</scope>
    <source>
        <strain evidence="9 10">PAL227</strain>
    </source>
</reference>
<dbReference type="InterPro" id="IPR036991">
    <property type="entry name" value="Fe_hydrogenase_ssu_sf"/>
</dbReference>
<dbReference type="Gene3D" id="3.40.50.1780">
    <property type="match status" value="1"/>
</dbReference>
<evidence type="ECO:0000256" key="3">
    <source>
        <dbReference type="ARBA" id="ARBA00022723"/>
    </source>
</evidence>
<dbReference type="Pfam" id="PF22117">
    <property type="entry name" value="Fer4_Nqo3"/>
    <property type="match status" value="1"/>
</dbReference>
<dbReference type="PROSITE" id="PS51379">
    <property type="entry name" value="4FE4S_FER_2"/>
    <property type="match status" value="2"/>
</dbReference>
<dbReference type="SUPFAM" id="SSF54862">
    <property type="entry name" value="4Fe-4S ferredoxins"/>
    <property type="match status" value="1"/>
</dbReference>
<dbReference type="SUPFAM" id="SSF53920">
    <property type="entry name" value="Fe-only hydrogenase"/>
    <property type="match status" value="1"/>
</dbReference>
<evidence type="ECO:0000259" key="8">
    <source>
        <dbReference type="PROSITE" id="PS51839"/>
    </source>
</evidence>
<evidence type="ECO:0000256" key="5">
    <source>
        <dbReference type="ARBA" id="ARBA00023014"/>
    </source>
</evidence>
<dbReference type="InterPro" id="IPR013352">
    <property type="entry name" value="Fe_hydrogenase_subset"/>
</dbReference>
<dbReference type="PROSITE" id="PS00198">
    <property type="entry name" value="4FE4S_FER_1"/>
    <property type="match status" value="1"/>
</dbReference>
<dbReference type="PROSITE" id="PS51085">
    <property type="entry name" value="2FE2S_FER_2"/>
    <property type="match status" value="1"/>
</dbReference>
<dbReference type="InterPro" id="IPR009016">
    <property type="entry name" value="Fe_hydrogenase"/>
</dbReference>
<dbReference type="Proteomes" id="UP001523565">
    <property type="component" value="Unassembled WGS sequence"/>
</dbReference>
<dbReference type="Gene3D" id="3.40.950.10">
    <property type="entry name" value="Fe-only Hydrogenase (Larger Subunit), Chain L, domain 3"/>
    <property type="match status" value="1"/>
</dbReference>
<comment type="cofactor">
    <cofactor evidence="1">
        <name>[4Fe-4S] cluster</name>
        <dbReference type="ChEBI" id="CHEBI:49883"/>
    </cofactor>
</comment>
<name>A0ABT1EGR9_9FIRM</name>
<evidence type="ECO:0000259" key="6">
    <source>
        <dbReference type="PROSITE" id="PS51085"/>
    </source>
</evidence>
<dbReference type="Pfam" id="PF02256">
    <property type="entry name" value="Fe_hyd_SSU"/>
    <property type="match status" value="1"/>
</dbReference>
<evidence type="ECO:0000256" key="4">
    <source>
        <dbReference type="ARBA" id="ARBA00023004"/>
    </source>
</evidence>
<feature type="domain" description="4Fe-4S ferredoxin-type" evidence="7">
    <location>
        <begin position="179"/>
        <end position="208"/>
    </location>
</feature>
<keyword evidence="4" id="KW-0408">Iron</keyword>
<evidence type="ECO:0000313" key="9">
    <source>
        <dbReference type="EMBL" id="MCP1109900.1"/>
    </source>
</evidence>
<dbReference type="InterPro" id="IPR003149">
    <property type="entry name" value="Fe_hydrogenase_ssu"/>
</dbReference>
<dbReference type="InterPro" id="IPR050340">
    <property type="entry name" value="Cytosolic_Fe-S_CAF"/>
</dbReference>
<dbReference type="InterPro" id="IPR019574">
    <property type="entry name" value="NADH_UbQ_OxRdtase_Gsu_4Fe4S-bd"/>
</dbReference>
<keyword evidence="5" id="KW-0411">Iron-sulfur</keyword>
<dbReference type="InterPro" id="IPR000283">
    <property type="entry name" value="NADH_UbQ_OxRdtase_75kDa_su_CS"/>
</dbReference>